<dbReference type="Gene3D" id="2.60.40.640">
    <property type="match status" value="1"/>
</dbReference>
<organism evidence="2">
    <name type="scientific">Petromyces alliaceus</name>
    <name type="common">Aspergillus alliaceus</name>
    <dbReference type="NCBI Taxonomy" id="209559"/>
    <lineage>
        <taxon>Eukaryota</taxon>
        <taxon>Fungi</taxon>
        <taxon>Dikarya</taxon>
        <taxon>Ascomycota</taxon>
        <taxon>Pezizomycotina</taxon>
        <taxon>Eurotiomycetes</taxon>
        <taxon>Eurotiomycetidae</taxon>
        <taxon>Eurotiales</taxon>
        <taxon>Aspergillaceae</taxon>
        <taxon>Aspergillus</taxon>
        <taxon>Aspergillus subgen. Circumdati</taxon>
    </lineage>
</organism>
<dbReference type="Pfam" id="PF00339">
    <property type="entry name" value="Arrestin_N"/>
    <property type="match status" value="1"/>
</dbReference>
<feature type="domain" description="Arrestin-like N-terminal" evidence="1">
    <location>
        <begin position="33"/>
        <end position="182"/>
    </location>
</feature>
<gene>
    <name evidence="2" type="ORF">BDV23DRAFT_185944</name>
</gene>
<dbReference type="InterPro" id="IPR014752">
    <property type="entry name" value="Arrestin-like_C"/>
</dbReference>
<reference evidence="2" key="1">
    <citation type="submission" date="2019-04" db="EMBL/GenBank/DDBJ databases">
        <title>Friends and foes A comparative genomics studyof 23 Aspergillus species from section Flavi.</title>
        <authorList>
            <consortium name="DOE Joint Genome Institute"/>
            <person name="Kjaerbolling I."/>
            <person name="Vesth T."/>
            <person name="Frisvad J.C."/>
            <person name="Nybo J.L."/>
            <person name="Theobald S."/>
            <person name="Kildgaard S."/>
            <person name="Isbrandt T."/>
            <person name="Kuo A."/>
            <person name="Sato A."/>
            <person name="Lyhne E.K."/>
            <person name="Kogle M.E."/>
            <person name="Wiebenga A."/>
            <person name="Kun R.S."/>
            <person name="Lubbers R.J."/>
            <person name="Makela M.R."/>
            <person name="Barry K."/>
            <person name="Chovatia M."/>
            <person name="Clum A."/>
            <person name="Daum C."/>
            <person name="Haridas S."/>
            <person name="He G."/>
            <person name="LaButti K."/>
            <person name="Lipzen A."/>
            <person name="Mondo S."/>
            <person name="Riley R."/>
            <person name="Salamov A."/>
            <person name="Simmons B.A."/>
            <person name="Magnuson J.K."/>
            <person name="Henrissat B."/>
            <person name="Mortensen U.H."/>
            <person name="Larsen T.O."/>
            <person name="Devries R.P."/>
            <person name="Grigoriev I.V."/>
            <person name="Machida M."/>
            <person name="Baker S.E."/>
            <person name="Andersen M.R."/>
        </authorList>
    </citation>
    <scope>NUCLEOTIDE SEQUENCE [LARGE SCALE GENOMIC DNA]</scope>
    <source>
        <strain evidence="2">IBT 14317</strain>
    </source>
</reference>
<dbReference type="PANTHER" id="PTHR31904:SF1">
    <property type="entry name" value="BYPASS OF STOP CODON PROTEIN 5-RELATED"/>
    <property type="match status" value="1"/>
</dbReference>
<evidence type="ECO:0000313" key="2">
    <source>
        <dbReference type="EMBL" id="KAE8387802.1"/>
    </source>
</evidence>
<dbReference type="InterPro" id="IPR011021">
    <property type="entry name" value="Arrestin-like_N"/>
</dbReference>
<dbReference type="PANTHER" id="PTHR31904">
    <property type="entry name" value="BYPASS OF STOP CODON PROTEIN 5-RELATED"/>
    <property type="match status" value="1"/>
</dbReference>
<dbReference type="Proteomes" id="UP000326877">
    <property type="component" value="Unassembled WGS sequence"/>
</dbReference>
<evidence type="ECO:0000259" key="1">
    <source>
        <dbReference type="Pfam" id="PF00339"/>
    </source>
</evidence>
<dbReference type="EMBL" id="ML735287">
    <property type="protein sequence ID" value="KAE8387802.1"/>
    <property type="molecule type" value="Genomic_DNA"/>
</dbReference>
<sequence>MGARSTLCRVLHQFQSLTRFSPRVSVVLEGDPEKQHTYTTYEWVKGKAIVTVDVETPFDAIRISFEGVATTSTERATYSLRTAIATQTFLRLIQPIASSQYPTPRVLRPGHHYEFPFSFVIPPAVSPQSCDHDIKSTHVQLAHQRLPPTVNDPRLRYDDRYPRDEQVPGSCRIAYSVRVVLKGRSSRSSKMANLVDYQRGVRVMPLAEPMYCLGGDILRPGIYTRTEQSLTYGTAIDRSGQVVVTSRTLPVLLSYSSEGTAGKVQLNLRFNPIGNASPPHLKRVVATLQSTTFYSTTPWEDYPSLTDRGLANGWEREACIESFPIVSSRKGPLAWVTHSRYGSTSTRNSSISLSEDIYYTACIALDVALPPEQTYLPTFHSCLISRTYNLNLCLSYRTPATNNSLPNTTCHIPVRLLYTRNEPSMISSQATPDPLGVDFDDTKFEYQQQLTQLPAYSDVIAGLI</sequence>
<protein>
    <recommendedName>
        <fullName evidence="1">Arrestin-like N-terminal domain-containing protein</fullName>
    </recommendedName>
</protein>
<dbReference type="AlphaFoldDB" id="A0A5N7C140"/>
<dbReference type="InterPro" id="IPR039634">
    <property type="entry name" value="Bul1-like"/>
</dbReference>
<name>A0A5N7C140_PETAA</name>
<accession>A0A5N7C140</accession>
<proteinExistence type="predicted"/>
<dbReference type="OrthoDB" id="2283785at2759"/>